<comment type="similarity">
    <text evidence="2 7 8">Belongs to the dihydrofolate reductase family.</text>
</comment>
<name>A0A1H1EWT9_9MICC</name>
<keyword evidence="5 7" id="KW-0521">NADP</keyword>
<evidence type="ECO:0000256" key="1">
    <source>
        <dbReference type="ARBA" id="ARBA00004903"/>
    </source>
</evidence>
<dbReference type="PANTHER" id="PTHR48069:SF3">
    <property type="entry name" value="DIHYDROFOLATE REDUCTASE"/>
    <property type="match status" value="1"/>
</dbReference>
<dbReference type="RefSeq" id="WP_074701241.1">
    <property type="nucleotide sequence ID" value="NZ_CP018863.1"/>
</dbReference>
<dbReference type="InterPro" id="IPR024072">
    <property type="entry name" value="DHFR-like_dom_sf"/>
</dbReference>
<dbReference type="GO" id="GO:0006730">
    <property type="term" value="P:one-carbon metabolic process"/>
    <property type="evidence" value="ECO:0007669"/>
    <property type="project" value="UniProtKB-KW"/>
</dbReference>
<gene>
    <name evidence="10" type="ORF">SAMN04489742_3132</name>
</gene>
<dbReference type="KEGG" id="acry:AC20117_01815"/>
<dbReference type="EC" id="1.5.1.3" evidence="3 7"/>
<dbReference type="GO" id="GO:0046452">
    <property type="term" value="P:dihydrofolate metabolic process"/>
    <property type="evidence" value="ECO:0007669"/>
    <property type="project" value="TreeGrafter"/>
</dbReference>
<dbReference type="InterPro" id="IPR001796">
    <property type="entry name" value="DHFR_dom"/>
</dbReference>
<dbReference type="UniPathway" id="UPA00077">
    <property type="reaction ID" value="UER00158"/>
</dbReference>
<evidence type="ECO:0000256" key="3">
    <source>
        <dbReference type="ARBA" id="ARBA00012856"/>
    </source>
</evidence>
<keyword evidence="4 7" id="KW-0554">One-carbon metabolism</keyword>
<dbReference type="Pfam" id="PF00186">
    <property type="entry name" value="DHFR_1"/>
    <property type="match status" value="1"/>
</dbReference>
<dbReference type="SUPFAM" id="SSF53597">
    <property type="entry name" value="Dihydrofolate reductase-like"/>
    <property type="match status" value="1"/>
</dbReference>
<dbReference type="AlphaFoldDB" id="A0A1H1EWT9"/>
<evidence type="ECO:0000256" key="4">
    <source>
        <dbReference type="ARBA" id="ARBA00022563"/>
    </source>
</evidence>
<dbReference type="PRINTS" id="PR00070">
    <property type="entry name" value="DHFR"/>
</dbReference>
<dbReference type="EMBL" id="FNKH01000002">
    <property type="protein sequence ID" value="SDQ93192.1"/>
    <property type="molecule type" value="Genomic_DNA"/>
</dbReference>
<evidence type="ECO:0000256" key="6">
    <source>
        <dbReference type="ARBA" id="ARBA00023002"/>
    </source>
</evidence>
<protein>
    <recommendedName>
        <fullName evidence="3 7">Dihydrofolate reductase</fullName>
        <ecNumber evidence="3 7">1.5.1.3</ecNumber>
    </recommendedName>
</protein>
<organism evidence="10 11">
    <name type="scientific">Crystallibacter crystallopoietes</name>
    <dbReference type="NCBI Taxonomy" id="37928"/>
    <lineage>
        <taxon>Bacteria</taxon>
        <taxon>Bacillati</taxon>
        <taxon>Actinomycetota</taxon>
        <taxon>Actinomycetes</taxon>
        <taxon>Micrococcales</taxon>
        <taxon>Micrococcaceae</taxon>
        <taxon>Crystallibacter</taxon>
    </lineage>
</organism>
<evidence type="ECO:0000313" key="10">
    <source>
        <dbReference type="EMBL" id="SDQ93192.1"/>
    </source>
</evidence>
<comment type="pathway">
    <text evidence="1 7">Cofactor biosynthesis; tetrahydrofolate biosynthesis; 5,6,7,8-tetrahydrofolate from 7,8-dihydrofolate: step 1/1.</text>
</comment>
<reference evidence="10 11" key="1">
    <citation type="submission" date="2016-10" db="EMBL/GenBank/DDBJ databases">
        <authorList>
            <person name="de Groot N.N."/>
        </authorList>
    </citation>
    <scope>NUCLEOTIDE SEQUENCE [LARGE SCALE GENOMIC DNA]</scope>
    <source>
        <strain evidence="10 11">DSM 20117</strain>
    </source>
</reference>
<dbReference type="GO" id="GO:0004146">
    <property type="term" value="F:dihydrofolate reductase activity"/>
    <property type="evidence" value="ECO:0007669"/>
    <property type="project" value="UniProtKB-EC"/>
</dbReference>
<dbReference type="InterPro" id="IPR017925">
    <property type="entry name" value="DHFR_CS"/>
</dbReference>
<dbReference type="PROSITE" id="PS51330">
    <property type="entry name" value="DHFR_2"/>
    <property type="match status" value="1"/>
</dbReference>
<dbReference type="STRING" id="37928.SAMN04489742_3132"/>
<dbReference type="PROSITE" id="PS00075">
    <property type="entry name" value="DHFR_1"/>
    <property type="match status" value="1"/>
</dbReference>
<dbReference type="GO" id="GO:0046654">
    <property type="term" value="P:tetrahydrofolate biosynthetic process"/>
    <property type="evidence" value="ECO:0007669"/>
    <property type="project" value="UniProtKB-UniPathway"/>
</dbReference>
<evidence type="ECO:0000256" key="8">
    <source>
        <dbReference type="RuleBase" id="RU004474"/>
    </source>
</evidence>
<evidence type="ECO:0000256" key="5">
    <source>
        <dbReference type="ARBA" id="ARBA00022857"/>
    </source>
</evidence>
<dbReference type="Proteomes" id="UP000181917">
    <property type="component" value="Unassembled WGS sequence"/>
</dbReference>
<dbReference type="CDD" id="cd00209">
    <property type="entry name" value="DHFR"/>
    <property type="match status" value="1"/>
</dbReference>
<dbReference type="GO" id="GO:0046655">
    <property type="term" value="P:folic acid metabolic process"/>
    <property type="evidence" value="ECO:0007669"/>
    <property type="project" value="TreeGrafter"/>
</dbReference>
<feature type="domain" description="DHFR" evidence="9">
    <location>
        <begin position="18"/>
        <end position="187"/>
    </location>
</feature>
<dbReference type="OrthoDB" id="9804315at2"/>
<accession>A0A1H1EWT9</accession>
<comment type="catalytic activity">
    <reaction evidence="7">
        <text>(6S)-5,6,7,8-tetrahydrofolate + NADP(+) = 7,8-dihydrofolate + NADPH + H(+)</text>
        <dbReference type="Rhea" id="RHEA:15009"/>
        <dbReference type="ChEBI" id="CHEBI:15378"/>
        <dbReference type="ChEBI" id="CHEBI:57451"/>
        <dbReference type="ChEBI" id="CHEBI:57453"/>
        <dbReference type="ChEBI" id="CHEBI:57783"/>
        <dbReference type="ChEBI" id="CHEBI:58349"/>
        <dbReference type="EC" id="1.5.1.3"/>
    </reaction>
</comment>
<evidence type="ECO:0000256" key="2">
    <source>
        <dbReference type="ARBA" id="ARBA00009539"/>
    </source>
</evidence>
<dbReference type="PIRSF" id="PIRSF000194">
    <property type="entry name" value="DHFR"/>
    <property type="match status" value="1"/>
</dbReference>
<evidence type="ECO:0000259" key="9">
    <source>
        <dbReference type="PROSITE" id="PS51330"/>
    </source>
</evidence>
<proteinExistence type="inferred from homology"/>
<comment type="function">
    <text evidence="7">Key enzyme in folate metabolism. Catalyzes an essential reaction for de novo glycine and purine synthesis, and for DNA precursor synthesis.</text>
</comment>
<sequence>MIPADTPSGTHAGRKEPVLGLIWAQSSNGVIGKDGDLPWHLPEDLAHFKRTTKGHPVIMGRRTWDSFPARFRPLPGRTNIVISGSPERREELAASGAVAVGSLEDALAEAASSPGSEEVWIIGGGEIFRNATALANTAVVTVIDLETDGDTFAPKLGPGWTFDATEPAEGWLTSSNGTRYRIALWTQQVDPAS</sequence>
<dbReference type="InterPro" id="IPR012259">
    <property type="entry name" value="DHFR"/>
</dbReference>
<dbReference type="GO" id="GO:0050661">
    <property type="term" value="F:NADP binding"/>
    <property type="evidence" value="ECO:0007669"/>
    <property type="project" value="InterPro"/>
</dbReference>
<keyword evidence="6 7" id="KW-0560">Oxidoreductase</keyword>
<dbReference type="GO" id="GO:0005829">
    <property type="term" value="C:cytosol"/>
    <property type="evidence" value="ECO:0007669"/>
    <property type="project" value="TreeGrafter"/>
</dbReference>
<dbReference type="Gene3D" id="3.40.430.10">
    <property type="entry name" value="Dihydrofolate Reductase, subunit A"/>
    <property type="match status" value="1"/>
</dbReference>
<dbReference type="PANTHER" id="PTHR48069">
    <property type="entry name" value="DIHYDROFOLATE REDUCTASE"/>
    <property type="match status" value="1"/>
</dbReference>
<evidence type="ECO:0000256" key="7">
    <source>
        <dbReference type="PIRNR" id="PIRNR000194"/>
    </source>
</evidence>
<evidence type="ECO:0000313" key="11">
    <source>
        <dbReference type="Proteomes" id="UP000181917"/>
    </source>
</evidence>
<keyword evidence="11" id="KW-1185">Reference proteome</keyword>